<evidence type="ECO:0000259" key="1">
    <source>
        <dbReference type="PROSITE" id="PS50250"/>
    </source>
</evidence>
<dbReference type="PROSITE" id="PS50250">
    <property type="entry name" value="PCI"/>
    <property type="match status" value="1"/>
</dbReference>
<feature type="domain" description="PCI" evidence="1">
    <location>
        <begin position="194"/>
        <end position="365"/>
    </location>
</feature>
<evidence type="ECO:0000313" key="2">
    <source>
        <dbReference type="EMBL" id="OQS54214.1"/>
    </source>
</evidence>
<name>A0A1W0E4P2_9MICR</name>
<dbReference type="SMART" id="SM00088">
    <property type="entry name" value="PINT"/>
    <property type="match status" value="1"/>
</dbReference>
<dbReference type="InterPro" id="IPR050871">
    <property type="entry name" value="26S_Proteasome/COP9_Components"/>
</dbReference>
<gene>
    <name evidence="2" type="primary">rpn6</name>
    <name evidence="2" type="ORF">EHP00_857</name>
</gene>
<dbReference type="OrthoDB" id="1418352at2759"/>
<reference evidence="2 3" key="1">
    <citation type="journal article" date="2017" name="Environ. Microbiol.">
        <title>Decay of the glycolytic pathway and adaptation to intranuclear parasitism within Enterocytozoonidae microsporidia.</title>
        <authorList>
            <person name="Wiredu Boakye D."/>
            <person name="Jaroenlak P."/>
            <person name="Prachumwat A."/>
            <person name="Williams T.A."/>
            <person name="Bateman K.S."/>
            <person name="Itsathitphaisarn O."/>
            <person name="Sritunyalucksana K."/>
            <person name="Paszkiewicz K.H."/>
            <person name="Moore K.A."/>
            <person name="Stentiford G.D."/>
            <person name="Williams B.A."/>
        </authorList>
    </citation>
    <scope>NUCLEOTIDE SEQUENCE [LARGE SCALE GENOMIC DNA]</scope>
    <source>
        <strain evidence="2 3">TH1</strain>
    </source>
</reference>
<evidence type="ECO:0000313" key="3">
    <source>
        <dbReference type="Proteomes" id="UP000192758"/>
    </source>
</evidence>
<dbReference type="Gene3D" id="1.25.40.570">
    <property type="match status" value="1"/>
</dbReference>
<organism evidence="2 3">
    <name type="scientific">Ecytonucleospora hepatopenaei</name>
    <dbReference type="NCBI Taxonomy" id="646526"/>
    <lineage>
        <taxon>Eukaryota</taxon>
        <taxon>Fungi</taxon>
        <taxon>Fungi incertae sedis</taxon>
        <taxon>Microsporidia</taxon>
        <taxon>Enterocytozoonidae</taxon>
        <taxon>Ecytonucleospora</taxon>
    </lineage>
</organism>
<dbReference type="InterPro" id="IPR036390">
    <property type="entry name" value="WH_DNA-bd_sf"/>
</dbReference>
<protein>
    <submittedName>
        <fullName evidence="2">Rpn6</fullName>
    </submittedName>
</protein>
<sequence>MTWTDELKKFTSLEEKEKFVYDLTDKEITKNNFKELLSILTKIQGIWEDLSTARLTKIFLKILDGIDVNKDTFQGLIFVYNGLIEWCVNKTLLRCELKRRLVHIYLVSGMYKECLDLIKEVVVIFKKFDDKLNLIRIFLYESKVYYMLRNSEMARSALTAARAMSVSVACPAVLQAQIDILNGMFLVDDGCFDSATGYFVESIEGYIMDKENEEGKKPLRYLILNKILNGRFEEINGIFNAKFIKKMGVTKETDDFISLLIKIGICAKNRDVIEYQKVLTSSADLLETDLFISKHLSYFFNRLFEKNIVKIIEPYSHVKIQFIAEKLCFDGGLIEDKLRVMILDKKINGILDHKTQCLVLFEKKEISKGEFEKNVSVLAEYMEKFKTLAG</sequence>
<dbReference type="AlphaFoldDB" id="A0A1W0E4P2"/>
<comment type="caution">
    <text evidence="2">The sequence shown here is derived from an EMBL/GenBank/DDBJ whole genome shotgun (WGS) entry which is preliminary data.</text>
</comment>
<dbReference type="InterPro" id="IPR000717">
    <property type="entry name" value="PCI_dom"/>
</dbReference>
<keyword evidence="3" id="KW-1185">Reference proteome</keyword>
<dbReference type="VEuPathDB" id="MicrosporidiaDB:EHP00_857"/>
<dbReference type="SUPFAM" id="SSF46785">
    <property type="entry name" value="Winged helix' DNA-binding domain"/>
    <property type="match status" value="1"/>
</dbReference>
<accession>A0A1W0E4P2</accession>
<dbReference type="PANTHER" id="PTHR10678">
    <property type="entry name" value="26S PROTEASOME NON-ATPASE REGULATORY SUBUNIT 11/COP9 SIGNALOSOME COMPLEX SUBUNIT 2"/>
    <property type="match status" value="1"/>
</dbReference>
<dbReference type="Proteomes" id="UP000192758">
    <property type="component" value="Unassembled WGS sequence"/>
</dbReference>
<dbReference type="STRING" id="646526.A0A1W0E4P2"/>
<proteinExistence type="predicted"/>
<dbReference type="Pfam" id="PF01399">
    <property type="entry name" value="PCI"/>
    <property type="match status" value="1"/>
</dbReference>
<dbReference type="EMBL" id="MNPJ01000021">
    <property type="protein sequence ID" value="OQS54214.1"/>
    <property type="molecule type" value="Genomic_DNA"/>
</dbReference>
<dbReference type="SMART" id="SM00753">
    <property type="entry name" value="PAM"/>
    <property type="match status" value="1"/>
</dbReference>